<sequence>MDESSSKLDGDGDSRDILPLGVLHFIDGYQQAFSLFSERGCLSIERFANIELLEIVFFS</sequence>
<gene>
    <name evidence="1" type="ORF">DXC81_01740</name>
</gene>
<dbReference type="RefSeq" id="WP_117678902.1">
    <property type="nucleotide sequence ID" value="NZ_CAJJKC010000001.1"/>
</dbReference>
<evidence type="ECO:0000313" key="2">
    <source>
        <dbReference type="Proteomes" id="UP000260943"/>
    </source>
</evidence>
<organism evidence="1 2">
    <name type="scientific">Collinsella tanakaei</name>
    <dbReference type="NCBI Taxonomy" id="626935"/>
    <lineage>
        <taxon>Bacteria</taxon>
        <taxon>Bacillati</taxon>
        <taxon>Actinomycetota</taxon>
        <taxon>Coriobacteriia</taxon>
        <taxon>Coriobacteriales</taxon>
        <taxon>Coriobacteriaceae</taxon>
        <taxon>Collinsella</taxon>
    </lineage>
</organism>
<proteinExistence type="predicted"/>
<dbReference type="Proteomes" id="UP000260943">
    <property type="component" value="Unassembled WGS sequence"/>
</dbReference>
<protein>
    <submittedName>
        <fullName evidence="1">Uncharacterized protein</fullName>
    </submittedName>
</protein>
<reference evidence="1 2" key="1">
    <citation type="submission" date="2018-08" db="EMBL/GenBank/DDBJ databases">
        <title>A genome reference for cultivated species of the human gut microbiota.</title>
        <authorList>
            <person name="Zou Y."/>
            <person name="Xue W."/>
            <person name="Luo G."/>
        </authorList>
    </citation>
    <scope>NUCLEOTIDE SEQUENCE [LARGE SCALE GENOMIC DNA]</scope>
    <source>
        <strain evidence="1 2">TF08-14</strain>
    </source>
</reference>
<dbReference type="AlphaFoldDB" id="A0A3E4QWR6"/>
<accession>A0A3E4QWR6</accession>
<name>A0A3E4QWR6_9ACTN</name>
<comment type="caution">
    <text evidence="1">The sequence shown here is derived from an EMBL/GenBank/DDBJ whole genome shotgun (WGS) entry which is preliminary data.</text>
</comment>
<dbReference type="EMBL" id="QSRJ01000002">
    <property type="protein sequence ID" value="RGL11541.1"/>
    <property type="molecule type" value="Genomic_DNA"/>
</dbReference>
<evidence type="ECO:0000313" key="1">
    <source>
        <dbReference type="EMBL" id="RGL11541.1"/>
    </source>
</evidence>